<dbReference type="Proteomes" id="UP000664940">
    <property type="component" value="Unassembled WGS sequence"/>
</dbReference>
<evidence type="ECO:0000256" key="1">
    <source>
        <dbReference type="SAM" id="Phobius"/>
    </source>
</evidence>
<dbReference type="AlphaFoldDB" id="A0A834DKF8"/>
<dbReference type="EMBL" id="JABVXQ010000012">
    <property type="protein sequence ID" value="KAF6084336.1"/>
    <property type="molecule type" value="Genomic_DNA"/>
</dbReference>
<sequence>MVKRYVYINLVHLVYSVIQCYNVFVDSFFGRSIHCSQSGVKIPYDECVIVNIFIEVLQDFLYIFRCSYVGCIYVYKEYVLLLDYCLVYYVITFFSFFVAIVLKSVLSDTSVVISAFFLGPLA</sequence>
<comment type="caution">
    <text evidence="2">The sequence shown here is derived from an EMBL/GenBank/DDBJ whole genome shotgun (WGS) entry which is preliminary data.</text>
</comment>
<organism evidence="2 3">
    <name type="scientific">Phyllostomus discolor</name>
    <name type="common">pale spear-nosed bat</name>
    <dbReference type="NCBI Taxonomy" id="89673"/>
    <lineage>
        <taxon>Eukaryota</taxon>
        <taxon>Metazoa</taxon>
        <taxon>Chordata</taxon>
        <taxon>Craniata</taxon>
        <taxon>Vertebrata</taxon>
        <taxon>Euteleostomi</taxon>
        <taxon>Mammalia</taxon>
        <taxon>Eutheria</taxon>
        <taxon>Laurasiatheria</taxon>
        <taxon>Chiroptera</taxon>
        <taxon>Yangochiroptera</taxon>
        <taxon>Phyllostomidae</taxon>
        <taxon>Phyllostominae</taxon>
        <taxon>Phyllostomus</taxon>
    </lineage>
</organism>
<accession>A0A834DKF8</accession>
<feature type="transmembrane region" description="Helical" evidence="1">
    <location>
        <begin position="86"/>
        <end position="106"/>
    </location>
</feature>
<evidence type="ECO:0000313" key="2">
    <source>
        <dbReference type="EMBL" id="KAF6084336.1"/>
    </source>
</evidence>
<proteinExistence type="predicted"/>
<reference evidence="2 3" key="1">
    <citation type="journal article" date="2020" name="Nature">
        <title>Six reference-quality genomes reveal evolution of bat adaptations.</title>
        <authorList>
            <person name="Jebb D."/>
            <person name="Huang Z."/>
            <person name="Pippel M."/>
            <person name="Hughes G.M."/>
            <person name="Lavrichenko K."/>
            <person name="Devanna P."/>
            <person name="Winkler S."/>
            <person name="Jermiin L.S."/>
            <person name="Skirmuntt E.C."/>
            <person name="Katzourakis A."/>
            <person name="Burkitt-Gray L."/>
            <person name="Ray D.A."/>
            <person name="Sullivan K.A.M."/>
            <person name="Roscito J.G."/>
            <person name="Kirilenko B.M."/>
            <person name="Davalos L.M."/>
            <person name="Corthals A.P."/>
            <person name="Power M.L."/>
            <person name="Jones G."/>
            <person name="Ransome R.D."/>
            <person name="Dechmann D.K.N."/>
            <person name="Locatelli A.G."/>
            <person name="Puechmaille S.J."/>
            <person name="Fedrigo O."/>
            <person name="Jarvis E.D."/>
            <person name="Hiller M."/>
            <person name="Vernes S.C."/>
            <person name="Myers E.W."/>
            <person name="Teeling E.C."/>
        </authorList>
    </citation>
    <scope>NUCLEOTIDE SEQUENCE [LARGE SCALE GENOMIC DNA]</scope>
    <source>
        <strain evidence="2">Bat1K_MPI-CBG_1</strain>
    </source>
</reference>
<evidence type="ECO:0000313" key="3">
    <source>
        <dbReference type="Proteomes" id="UP000664940"/>
    </source>
</evidence>
<protein>
    <submittedName>
        <fullName evidence="2">Uncharacterized protein</fullName>
    </submittedName>
</protein>
<keyword evidence="1" id="KW-0472">Membrane</keyword>
<keyword evidence="1" id="KW-0812">Transmembrane</keyword>
<name>A0A834DKF8_9CHIR</name>
<keyword evidence="1" id="KW-1133">Transmembrane helix</keyword>
<gene>
    <name evidence="2" type="ORF">HJG60_008607</name>
</gene>